<evidence type="ECO:0000313" key="1">
    <source>
        <dbReference type="EMBL" id="MDP9764885.1"/>
    </source>
</evidence>
<accession>A0ABT9ME52</accession>
<dbReference type="EMBL" id="JAURUR010000007">
    <property type="protein sequence ID" value="MDP9764885.1"/>
    <property type="molecule type" value="Genomic_DNA"/>
</dbReference>
<name>A0ABT9ME52_9DEIO</name>
<keyword evidence="2" id="KW-1185">Reference proteome</keyword>
<evidence type="ECO:0000313" key="2">
    <source>
        <dbReference type="Proteomes" id="UP001232163"/>
    </source>
</evidence>
<sequence length="92" mass="10373">MVKLKGTYRIQDSVGNTFDAHFVFAEEEKDQHAEDWELMAAAWAAHDLEVTVTTNAGLVVGQLNRRRAPFGGKIRFEIRGHLLTHPKDRAQG</sequence>
<reference evidence="1 2" key="1">
    <citation type="submission" date="2023-07" db="EMBL/GenBank/DDBJ databases">
        <title>Genomic Encyclopedia of Type Strains, Phase IV (KMG-IV): sequencing the most valuable type-strain genomes for metagenomic binning, comparative biology and taxonomic classification.</title>
        <authorList>
            <person name="Goeker M."/>
        </authorList>
    </citation>
    <scope>NUCLEOTIDE SEQUENCE [LARGE SCALE GENOMIC DNA]</scope>
    <source>
        <strain evidence="1 2">NIO-1023</strain>
    </source>
</reference>
<proteinExistence type="predicted"/>
<gene>
    <name evidence="1" type="ORF">QO006_002332</name>
</gene>
<dbReference type="Proteomes" id="UP001232163">
    <property type="component" value="Unassembled WGS sequence"/>
</dbReference>
<protein>
    <submittedName>
        <fullName evidence="1">Uncharacterized protein</fullName>
    </submittedName>
</protein>
<organism evidence="1 2">
    <name type="scientific">Deinococcus enclensis</name>
    <dbReference type="NCBI Taxonomy" id="1049582"/>
    <lineage>
        <taxon>Bacteria</taxon>
        <taxon>Thermotogati</taxon>
        <taxon>Deinococcota</taxon>
        <taxon>Deinococci</taxon>
        <taxon>Deinococcales</taxon>
        <taxon>Deinococcaceae</taxon>
        <taxon>Deinococcus</taxon>
    </lineage>
</organism>
<dbReference type="RefSeq" id="WP_307466393.1">
    <property type="nucleotide sequence ID" value="NZ_JAURUR010000007.1"/>
</dbReference>
<comment type="caution">
    <text evidence="1">The sequence shown here is derived from an EMBL/GenBank/DDBJ whole genome shotgun (WGS) entry which is preliminary data.</text>
</comment>